<dbReference type="CDD" id="cd09917">
    <property type="entry name" value="F-box_SF"/>
    <property type="match status" value="1"/>
</dbReference>
<dbReference type="SMART" id="SM00256">
    <property type="entry name" value="FBOX"/>
    <property type="match status" value="1"/>
</dbReference>
<dbReference type="InterPro" id="IPR001810">
    <property type="entry name" value="F-box_dom"/>
</dbReference>
<evidence type="ECO:0000313" key="2">
    <source>
        <dbReference type="EMBL" id="POS85901.1"/>
    </source>
</evidence>
<keyword evidence="3" id="KW-1185">Reference proteome</keyword>
<comment type="caution">
    <text evidence="2">The sequence shown here is derived from an EMBL/GenBank/DDBJ whole genome shotgun (WGS) entry which is preliminary data.</text>
</comment>
<sequence>MPHELCLKIVDDLSFEDLLRLRVICKSWHDVFCETDICAYAIKKYFPLPLEHYFENSGFDYKELEDNDLKKRDWIRKFMINRIRREHGFATQRTELNYGVDLDMLCLSYCYGRVAVKEENKIIIQNLITKKKLICKTPTPEFSYTRTSEKWQLSEQYVVFSHQRKYESYIWNIGGELMRLHENEVNIDSSEDLVLSTNIFFHNVEKDISFLVYISQIVSTIRSTKVGTKVTIHCFKADKIIQTQHEIFYTSSKPFTYRSFMTTNDNLIGIEIAENPYDTLHKNIYRHISYNMDKKRFDHLEVHLHSTPWRCLFGYNNFIWRDQIYIPVPNWGIQQLQVLTISKSVSDVWNQPWTPAVNEILSSIPSSFSLGETRPHSSLVGIDIPEQNVIINREVQVWGDDSFLIMKNEAGIQFW</sequence>
<accession>A0A2S4PV38</accession>
<dbReference type="Proteomes" id="UP000237438">
    <property type="component" value="Unassembled WGS sequence"/>
</dbReference>
<dbReference type="Pfam" id="PF12937">
    <property type="entry name" value="F-box-like"/>
    <property type="match status" value="1"/>
</dbReference>
<proteinExistence type="predicted"/>
<dbReference type="OrthoDB" id="5279008at2759"/>
<name>A0A2S4PV38_9PEZI</name>
<organism evidence="2 3">
    <name type="scientific">Erysiphe pulchra</name>
    <dbReference type="NCBI Taxonomy" id="225359"/>
    <lineage>
        <taxon>Eukaryota</taxon>
        <taxon>Fungi</taxon>
        <taxon>Dikarya</taxon>
        <taxon>Ascomycota</taxon>
        <taxon>Pezizomycotina</taxon>
        <taxon>Leotiomycetes</taxon>
        <taxon>Erysiphales</taxon>
        <taxon>Erysiphaceae</taxon>
        <taxon>Erysiphe</taxon>
    </lineage>
</organism>
<dbReference type="Gene3D" id="1.20.1280.50">
    <property type="match status" value="1"/>
</dbReference>
<dbReference type="InterPro" id="IPR036047">
    <property type="entry name" value="F-box-like_dom_sf"/>
</dbReference>
<evidence type="ECO:0000259" key="1">
    <source>
        <dbReference type="PROSITE" id="PS50181"/>
    </source>
</evidence>
<feature type="domain" description="F-box" evidence="1">
    <location>
        <begin position="1"/>
        <end position="45"/>
    </location>
</feature>
<dbReference type="SUPFAM" id="SSF81383">
    <property type="entry name" value="F-box domain"/>
    <property type="match status" value="1"/>
</dbReference>
<dbReference type="AlphaFoldDB" id="A0A2S4PV38"/>
<dbReference type="PROSITE" id="PS50181">
    <property type="entry name" value="FBOX"/>
    <property type="match status" value="1"/>
</dbReference>
<dbReference type="EMBL" id="PEDP01000462">
    <property type="protein sequence ID" value="POS85901.1"/>
    <property type="molecule type" value="Genomic_DNA"/>
</dbReference>
<reference evidence="2 3" key="1">
    <citation type="submission" date="2017-10" db="EMBL/GenBank/DDBJ databases">
        <title>Development of genomic resources for the powdery mildew, Erysiphe pulchra.</title>
        <authorList>
            <person name="Wadl P.A."/>
            <person name="Mack B.M."/>
            <person name="Moore G."/>
            <person name="Beltz S.B."/>
        </authorList>
    </citation>
    <scope>NUCLEOTIDE SEQUENCE [LARGE SCALE GENOMIC DNA]</scope>
    <source>
        <strain evidence="2">Cflorida</strain>
    </source>
</reference>
<gene>
    <name evidence="2" type="ORF">EPUL_002306</name>
</gene>
<protein>
    <recommendedName>
        <fullName evidence="1">F-box domain-containing protein</fullName>
    </recommendedName>
</protein>
<evidence type="ECO:0000313" key="3">
    <source>
        <dbReference type="Proteomes" id="UP000237438"/>
    </source>
</evidence>
<dbReference type="STRING" id="225359.A0A2S4PV38"/>
<feature type="non-terminal residue" evidence="2">
    <location>
        <position position="415"/>
    </location>
</feature>